<protein>
    <submittedName>
        <fullName evidence="1">Uncharacterized protein</fullName>
    </submittedName>
</protein>
<accession>A0A8S5RM65</accession>
<reference evidence="1" key="1">
    <citation type="journal article" date="2021" name="Proc. Natl. Acad. Sci. U.S.A.">
        <title>A Catalog of Tens of Thousands of Viruses from Human Metagenomes Reveals Hidden Associations with Chronic Diseases.</title>
        <authorList>
            <person name="Tisza M.J."/>
            <person name="Buck C.B."/>
        </authorList>
    </citation>
    <scope>NUCLEOTIDE SEQUENCE</scope>
    <source>
        <strain evidence="1">CtLpa4</strain>
    </source>
</reference>
<evidence type="ECO:0000313" key="1">
    <source>
        <dbReference type="EMBL" id="DAE32210.1"/>
    </source>
</evidence>
<organism evidence="1">
    <name type="scientific">virus sp. ctLpa4</name>
    <dbReference type="NCBI Taxonomy" id="2825814"/>
    <lineage>
        <taxon>Viruses</taxon>
    </lineage>
</organism>
<sequence length="167" mass="18895">MEFQQLKKRLAEEAKANGICEEWYNHILNAPSKERLLTLFVKGLDFCLKNEFTDDLWAEFQGMRQHYGVFKNEPIEVKDLRNVVAFGTSEGTAEFTGFHVAQIWARDNVKISIKASGYAYITVDIADRAEVEITASDAARVSVFLHGGNYTGSTTDNARIKVIDKRN</sequence>
<dbReference type="EMBL" id="BK059118">
    <property type="protein sequence ID" value="DAE32210.1"/>
    <property type="molecule type" value="Genomic_DNA"/>
</dbReference>
<name>A0A8S5RM65_9VIRU</name>
<proteinExistence type="predicted"/>